<dbReference type="SUPFAM" id="SSF48498">
    <property type="entry name" value="Tetracyclin repressor-like, C-terminal domain"/>
    <property type="match status" value="1"/>
</dbReference>
<dbReference type="AlphaFoldDB" id="A0A4R4EM73"/>
<sequence length="189" mass="20451">MSPRIGLDMTTIIKAAVDIADALGLEAVTLATLAKKLNIRPPSLYNHFDGLPGLRIELAIHGLEELRGSLMNAAIGRSEDDAIYSIADAYIAFVRKHPGLYEATLPAPGNEDDRLQQLGSDIVHIFTRVLQSYGIEGDAAIHTTRGLRSLLHGFASLEAKGGFGIPLDLDVSIKQMLHIFLVGIRSVKE</sequence>
<feature type="DNA-binding region" description="H-T-H motif" evidence="4">
    <location>
        <begin position="29"/>
        <end position="48"/>
    </location>
</feature>
<organism evidence="6 7">
    <name type="scientific">Paenibacillus albiflavus</name>
    <dbReference type="NCBI Taxonomy" id="2545760"/>
    <lineage>
        <taxon>Bacteria</taxon>
        <taxon>Bacillati</taxon>
        <taxon>Bacillota</taxon>
        <taxon>Bacilli</taxon>
        <taxon>Bacillales</taxon>
        <taxon>Paenibacillaceae</taxon>
        <taxon>Paenibacillus</taxon>
    </lineage>
</organism>
<dbReference type="Gene3D" id="1.10.10.60">
    <property type="entry name" value="Homeodomain-like"/>
    <property type="match status" value="1"/>
</dbReference>
<dbReference type="Gene3D" id="1.10.357.10">
    <property type="entry name" value="Tetracycline Repressor, domain 2"/>
    <property type="match status" value="1"/>
</dbReference>
<evidence type="ECO:0000313" key="6">
    <source>
        <dbReference type="EMBL" id="TCZ80907.1"/>
    </source>
</evidence>
<evidence type="ECO:0000313" key="7">
    <source>
        <dbReference type="Proteomes" id="UP000295418"/>
    </source>
</evidence>
<dbReference type="InterPro" id="IPR036271">
    <property type="entry name" value="Tet_transcr_reg_TetR-rel_C_sf"/>
</dbReference>
<comment type="caution">
    <text evidence="6">The sequence shown here is derived from an EMBL/GenBank/DDBJ whole genome shotgun (WGS) entry which is preliminary data.</text>
</comment>
<feature type="domain" description="HTH tetR-type" evidence="5">
    <location>
        <begin position="6"/>
        <end position="66"/>
    </location>
</feature>
<accession>A0A4R4EM73</accession>
<keyword evidence="1" id="KW-0805">Transcription regulation</keyword>
<keyword evidence="3" id="KW-0804">Transcription</keyword>
<dbReference type="GO" id="GO:0003677">
    <property type="term" value="F:DNA binding"/>
    <property type="evidence" value="ECO:0007669"/>
    <property type="project" value="UniProtKB-UniRule"/>
</dbReference>
<dbReference type="SUPFAM" id="SSF46689">
    <property type="entry name" value="Homeodomain-like"/>
    <property type="match status" value="1"/>
</dbReference>
<protein>
    <submittedName>
        <fullName evidence="6">TetR/AcrR family transcriptional regulator</fullName>
    </submittedName>
</protein>
<dbReference type="InterPro" id="IPR025996">
    <property type="entry name" value="MT1864/Rv1816-like_C"/>
</dbReference>
<dbReference type="Proteomes" id="UP000295418">
    <property type="component" value="Unassembled WGS sequence"/>
</dbReference>
<evidence type="ECO:0000256" key="1">
    <source>
        <dbReference type="ARBA" id="ARBA00023015"/>
    </source>
</evidence>
<keyword evidence="2 4" id="KW-0238">DNA-binding</keyword>
<evidence type="ECO:0000259" key="5">
    <source>
        <dbReference type="PROSITE" id="PS50977"/>
    </source>
</evidence>
<dbReference type="InterPro" id="IPR009057">
    <property type="entry name" value="Homeodomain-like_sf"/>
</dbReference>
<name>A0A4R4EM73_9BACL</name>
<dbReference type="EMBL" id="SKFG01000001">
    <property type="protein sequence ID" value="TCZ80907.1"/>
    <property type="molecule type" value="Genomic_DNA"/>
</dbReference>
<gene>
    <name evidence="6" type="ORF">E0485_01060</name>
</gene>
<dbReference type="PROSITE" id="PS50977">
    <property type="entry name" value="HTH_TETR_2"/>
    <property type="match status" value="1"/>
</dbReference>
<dbReference type="RefSeq" id="WP_132415672.1">
    <property type="nucleotide sequence ID" value="NZ_SKFG01000001.1"/>
</dbReference>
<proteinExistence type="predicted"/>
<reference evidence="6 7" key="1">
    <citation type="submission" date="2019-03" db="EMBL/GenBank/DDBJ databases">
        <authorList>
            <person name="Kim M.K.M."/>
        </authorList>
    </citation>
    <scope>NUCLEOTIDE SEQUENCE [LARGE SCALE GENOMIC DNA]</scope>
    <source>
        <strain evidence="6 7">18JY21-1</strain>
    </source>
</reference>
<evidence type="ECO:0000256" key="3">
    <source>
        <dbReference type="ARBA" id="ARBA00023163"/>
    </source>
</evidence>
<dbReference type="OrthoDB" id="71867at2"/>
<evidence type="ECO:0000256" key="2">
    <source>
        <dbReference type="ARBA" id="ARBA00023125"/>
    </source>
</evidence>
<dbReference type="Pfam" id="PF13305">
    <property type="entry name" value="TetR_C_33"/>
    <property type="match status" value="1"/>
</dbReference>
<dbReference type="InterPro" id="IPR001647">
    <property type="entry name" value="HTH_TetR"/>
</dbReference>
<keyword evidence="7" id="KW-1185">Reference proteome</keyword>
<evidence type="ECO:0000256" key="4">
    <source>
        <dbReference type="PROSITE-ProRule" id="PRU00335"/>
    </source>
</evidence>
<dbReference type="Pfam" id="PF00440">
    <property type="entry name" value="TetR_N"/>
    <property type="match status" value="1"/>
</dbReference>